<sequence length="390" mass="47030">MSTLKSFIKSRKIELCTEKTKIVVFNKHGKEKKEVWKWEGREIEETQCFKYLGFTFNRKGDYEDHIAELSEKGKAAAKKVWGLGERVRRNDFIRRWVLFKYLVQSVMGYGVEIWGWEERGSLERIMLDYTRWIFNIEFCTPRYVIMRELAMDKLRIGWGIRAMRYERRIGTRKEDGLLRSCWKEKEESKWKDVYSKEREKFYNRNGWGINARELREGGNEGRLEKEIIRRERDGQRQWEESKLRAARYNVRYKEFDAGNRKHNYLRKENLGRIGIGEGVRGLVRLRCGNMEEGNKYWIEKEQKRCVFCGKETDCMEHYVGECQRVSSWFRELGENKEKVWKKLWSDELDSEKCKVLSKLERERKKEIEKKKKGEKIGSKSIVIDLVARRK</sequence>
<dbReference type="EMBL" id="KQ979032">
    <property type="protein sequence ID" value="KYN24322.1"/>
    <property type="molecule type" value="Genomic_DNA"/>
</dbReference>
<evidence type="ECO:0000313" key="1">
    <source>
        <dbReference type="EMBL" id="KYN24322.1"/>
    </source>
</evidence>
<dbReference type="Proteomes" id="UP000078492">
    <property type="component" value="Unassembled WGS sequence"/>
</dbReference>
<gene>
    <name evidence="1" type="ORF">ALC57_04060</name>
</gene>
<name>A0A151JF22_9HYME</name>
<organism evidence="1 2">
    <name type="scientific">Trachymyrmex cornetzi</name>
    <dbReference type="NCBI Taxonomy" id="471704"/>
    <lineage>
        <taxon>Eukaryota</taxon>
        <taxon>Metazoa</taxon>
        <taxon>Ecdysozoa</taxon>
        <taxon>Arthropoda</taxon>
        <taxon>Hexapoda</taxon>
        <taxon>Insecta</taxon>
        <taxon>Pterygota</taxon>
        <taxon>Neoptera</taxon>
        <taxon>Endopterygota</taxon>
        <taxon>Hymenoptera</taxon>
        <taxon>Apocrita</taxon>
        <taxon>Aculeata</taxon>
        <taxon>Formicoidea</taxon>
        <taxon>Formicidae</taxon>
        <taxon>Myrmicinae</taxon>
        <taxon>Trachymyrmex</taxon>
    </lineage>
</organism>
<dbReference type="AlphaFoldDB" id="A0A151JF22"/>
<evidence type="ECO:0000313" key="2">
    <source>
        <dbReference type="Proteomes" id="UP000078492"/>
    </source>
</evidence>
<reference evidence="1 2" key="1">
    <citation type="submission" date="2015-09" db="EMBL/GenBank/DDBJ databases">
        <title>Trachymyrmex cornetzi WGS genome.</title>
        <authorList>
            <person name="Nygaard S."/>
            <person name="Hu H."/>
            <person name="Boomsma J."/>
            <person name="Zhang G."/>
        </authorList>
    </citation>
    <scope>NUCLEOTIDE SEQUENCE [LARGE SCALE GENOMIC DNA]</scope>
    <source>
        <strain evidence="1">Tcor2-1</strain>
        <tissue evidence="1">Whole body</tissue>
    </source>
</reference>
<keyword evidence="2" id="KW-1185">Reference proteome</keyword>
<evidence type="ECO:0008006" key="3">
    <source>
        <dbReference type="Google" id="ProtNLM"/>
    </source>
</evidence>
<dbReference type="STRING" id="471704.A0A151JF22"/>
<proteinExistence type="predicted"/>
<accession>A0A151JF22</accession>
<protein>
    <recommendedName>
        <fullName evidence="3">Reverse transcriptase domain-containing protein</fullName>
    </recommendedName>
</protein>